<protein>
    <recommendedName>
        <fullName evidence="1">RNA 3'-terminal phosphate cyclase insert domain-containing protein</fullName>
    </recommendedName>
</protein>
<dbReference type="PANTHER" id="PTHR11096:SF0">
    <property type="entry name" value="RNA 3'-TERMINAL PHOSPHATE CYCLASE"/>
    <property type="match status" value="1"/>
</dbReference>
<dbReference type="PANTHER" id="PTHR11096">
    <property type="entry name" value="RNA 3' TERMINAL PHOSPHATE CYCLASE"/>
    <property type="match status" value="1"/>
</dbReference>
<dbReference type="InterPro" id="IPR013791">
    <property type="entry name" value="RNA3'-term_phos_cycl_insert"/>
</dbReference>
<dbReference type="InterPro" id="IPR036553">
    <property type="entry name" value="RPTC_insert"/>
</dbReference>
<dbReference type="InterPro" id="IPR000228">
    <property type="entry name" value="RNA3'_term_phos_cyc"/>
</dbReference>
<dbReference type="Pfam" id="PF05189">
    <property type="entry name" value="RTC_insert"/>
    <property type="match status" value="1"/>
</dbReference>
<feature type="non-terminal residue" evidence="2">
    <location>
        <position position="146"/>
    </location>
</feature>
<feature type="domain" description="RNA 3'-terminal phosphate cyclase insert" evidence="1">
    <location>
        <begin position="42"/>
        <end position="146"/>
    </location>
</feature>
<gene>
    <name evidence="2" type="ORF">S01H1_16872</name>
</gene>
<organism evidence="2">
    <name type="scientific">marine sediment metagenome</name>
    <dbReference type="NCBI Taxonomy" id="412755"/>
    <lineage>
        <taxon>unclassified sequences</taxon>
        <taxon>metagenomes</taxon>
        <taxon>ecological metagenomes</taxon>
    </lineage>
</organism>
<dbReference type="AlphaFoldDB" id="X0RG94"/>
<proteinExistence type="predicted"/>
<accession>X0RG94</accession>
<sequence>MAMGVDLDIKIIQPGYVPQGKGKIHVKVMPIKGKLEPLTLIDQGEVAEIKGVALSSLLKARKVSDRMVRQCQKALKSAGYDPEIEIIYDTKEEPAYERPSVQAGASLAIWARTDTECLIGSDMAGKLRRTAEFIGKRTAKDLIEDL</sequence>
<evidence type="ECO:0000313" key="2">
    <source>
        <dbReference type="EMBL" id="GAF67914.1"/>
    </source>
</evidence>
<comment type="caution">
    <text evidence="2">The sequence shown here is derived from an EMBL/GenBank/DDBJ whole genome shotgun (WGS) entry which is preliminary data.</text>
</comment>
<reference evidence="2" key="1">
    <citation type="journal article" date="2014" name="Front. Microbiol.">
        <title>High frequency of phylogenetically diverse reductive dehalogenase-homologous genes in deep subseafloor sedimentary metagenomes.</title>
        <authorList>
            <person name="Kawai M."/>
            <person name="Futagami T."/>
            <person name="Toyoda A."/>
            <person name="Takaki Y."/>
            <person name="Nishi S."/>
            <person name="Hori S."/>
            <person name="Arai W."/>
            <person name="Tsubouchi T."/>
            <person name="Morono Y."/>
            <person name="Uchiyama I."/>
            <person name="Ito T."/>
            <person name="Fujiyama A."/>
            <person name="Inagaki F."/>
            <person name="Takami H."/>
        </authorList>
    </citation>
    <scope>NUCLEOTIDE SEQUENCE</scope>
    <source>
        <strain evidence="2">Expedition CK06-06</strain>
    </source>
</reference>
<dbReference type="GO" id="GO:0006396">
    <property type="term" value="P:RNA processing"/>
    <property type="evidence" value="ECO:0007669"/>
    <property type="project" value="InterPro"/>
</dbReference>
<dbReference type="Gene3D" id="3.30.360.20">
    <property type="entry name" value="RNA 3'-terminal phosphate cyclase, insert domain"/>
    <property type="match status" value="1"/>
</dbReference>
<name>X0RG94_9ZZZZ</name>
<dbReference type="GO" id="GO:0003963">
    <property type="term" value="F:RNA-3'-phosphate cyclase activity"/>
    <property type="evidence" value="ECO:0007669"/>
    <property type="project" value="TreeGrafter"/>
</dbReference>
<evidence type="ECO:0000259" key="1">
    <source>
        <dbReference type="Pfam" id="PF05189"/>
    </source>
</evidence>
<dbReference type="EMBL" id="BARS01008909">
    <property type="protein sequence ID" value="GAF67914.1"/>
    <property type="molecule type" value="Genomic_DNA"/>
</dbReference>